<evidence type="ECO:0000259" key="1">
    <source>
        <dbReference type="PROSITE" id="PS51186"/>
    </source>
</evidence>
<dbReference type="PANTHER" id="PTHR43617">
    <property type="entry name" value="L-AMINO ACID N-ACETYLTRANSFERASE"/>
    <property type="match status" value="1"/>
</dbReference>
<keyword evidence="3" id="KW-1185">Reference proteome</keyword>
<comment type="caution">
    <text evidence="2">The sequence shown here is derived from an EMBL/GenBank/DDBJ whole genome shotgun (WGS) entry which is preliminary data.</text>
</comment>
<accession>A0ABP7CLL3</accession>
<feature type="domain" description="N-acetyltransferase" evidence="1">
    <location>
        <begin position="194"/>
        <end position="337"/>
    </location>
</feature>
<sequence>MTVKIEVEPFEPDQAAAEDLTALYELSMAAVRLDRPDLVVPGYDDWVAGLRQPAAGFGPRGSWVARCDGELVAKAVVYFLPGENEHLALTEITVAPQRRRAGVGTAVLRALLPELEARGRKVVEGWELSKGGVGEQWALAVGLRISKSTISQTLAVRDTDPTLWDVPAPEGFRVAEWAGSAPDELVTSYAHALFAMHDAPAGDSEYRIGEWTAERIRDAEARHREQNVVQRVVVAVSEATGEVAALTQLDLYTAYPEWAVQQDTAVIPAYRGKGLGRWVKAHMLRALLAERPSTEKIYTNVNADNEHMIRVNEQIGFTTSRSTVGVSAEIAELRRLLG</sequence>
<dbReference type="Gene3D" id="3.40.630.30">
    <property type="match status" value="1"/>
</dbReference>
<dbReference type="EMBL" id="BAABBE010000090">
    <property type="protein sequence ID" value="GAA3690092.1"/>
    <property type="molecule type" value="Genomic_DNA"/>
</dbReference>
<dbReference type="CDD" id="cd04301">
    <property type="entry name" value="NAT_SF"/>
    <property type="match status" value="1"/>
</dbReference>
<name>A0ABP7CLL3_9PSEU</name>
<dbReference type="InterPro" id="IPR000182">
    <property type="entry name" value="GNAT_dom"/>
</dbReference>
<dbReference type="Proteomes" id="UP001500711">
    <property type="component" value="Unassembled WGS sequence"/>
</dbReference>
<dbReference type="Pfam" id="PF00583">
    <property type="entry name" value="Acetyltransf_1"/>
    <property type="match status" value="2"/>
</dbReference>
<dbReference type="RefSeq" id="WP_346137346.1">
    <property type="nucleotide sequence ID" value="NZ_BAABBE010000090.1"/>
</dbReference>
<evidence type="ECO:0000313" key="2">
    <source>
        <dbReference type="EMBL" id="GAA3690092.1"/>
    </source>
</evidence>
<dbReference type="PROSITE" id="PS51186">
    <property type="entry name" value="GNAT"/>
    <property type="match status" value="2"/>
</dbReference>
<dbReference type="InterPro" id="IPR016181">
    <property type="entry name" value="Acyl_CoA_acyltransferase"/>
</dbReference>
<proteinExistence type="predicted"/>
<gene>
    <name evidence="2" type="ORF">GCM10022267_90890</name>
</gene>
<protein>
    <submittedName>
        <fullName evidence="2">GNAT family N-acetyltransferase</fullName>
    </submittedName>
</protein>
<feature type="domain" description="N-acetyltransferase" evidence="1">
    <location>
        <begin position="5"/>
        <end position="200"/>
    </location>
</feature>
<organism evidence="2 3">
    <name type="scientific">Lentzea roselyniae</name>
    <dbReference type="NCBI Taxonomy" id="531940"/>
    <lineage>
        <taxon>Bacteria</taxon>
        <taxon>Bacillati</taxon>
        <taxon>Actinomycetota</taxon>
        <taxon>Actinomycetes</taxon>
        <taxon>Pseudonocardiales</taxon>
        <taxon>Pseudonocardiaceae</taxon>
        <taxon>Lentzea</taxon>
    </lineage>
</organism>
<evidence type="ECO:0000313" key="3">
    <source>
        <dbReference type="Proteomes" id="UP001500711"/>
    </source>
</evidence>
<dbReference type="SUPFAM" id="SSF55729">
    <property type="entry name" value="Acyl-CoA N-acyltransferases (Nat)"/>
    <property type="match status" value="2"/>
</dbReference>
<reference evidence="3" key="1">
    <citation type="journal article" date="2019" name="Int. J. Syst. Evol. Microbiol.">
        <title>The Global Catalogue of Microorganisms (GCM) 10K type strain sequencing project: providing services to taxonomists for standard genome sequencing and annotation.</title>
        <authorList>
            <consortium name="The Broad Institute Genomics Platform"/>
            <consortium name="The Broad Institute Genome Sequencing Center for Infectious Disease"/>
            <person name="Wu L."/>
            <person name="Ma J."/>
        </authorList>
    </citation>
    <scope>NUCLEOTIDE SEQUENCE [LARGE SCALE GENOMIC DNA]</scope>
    <source>
        <strain evidence="3">JCM 17494</strain>
    </source>
</reference>
<dbReference type="PANTHER" id="PTHR43617:SF20">
    <property type="entry name" value="N-ALPHA-ACETYLTRANSFERASE RIMI"/>
    <property type="match status" value="1"/>
</dbReference>
<dbReference type="InterPro" id="IPR050276">
    <property type="entry name" value="MshD_Acetyltransferase"/>
</dbReference>